<gene>
    <name evidence="5" type="ORF">DYI37_06645</name>
</gene>
<keyword evidence="3" id="KW-0804">Transcription</keyword>
<feature type="domain" description="HTH arsR-type" evidence="4">
    <location>
        <begin position="1"/>
        <end position="105"/>
    </location>
</feature>
<dbReference type="PANTHER" id="PTHR33154:SF32">
    <property type="entry name" value="TRANSCRIPTIONAL REGULATORY PROTEIN"/>
    <property type="match status" value="1"/>
</dbReference>
<protein>
    <submittedName>
        <fullName evidence="5">ArsR family transcriptional regulator</fullName>
    </submittedName>
</protein>
<keyword evidence="2" id="KW-0238">DNA-binding</keyword>
<dbReference type="InterPro" id="IPR011991">
    <property type="entry name" value="ArsR-like_HTH"/>
</dbReference>
<evidence type="ECO:0000259" key="4">
    <source>
        <dbReference type="PROSITE" id="PS50987"/>
    </source>
</evidence>
<dbReference type="EMBL" id="QURL01000003">
    <property type="protein sequence ID" value="RFC64040.1"/>
    <property type="molecule type" value="Genomic_DNA"/>
</dbReference>
<sequence>MNDRSTQIRAMASEQRLDILRLLKSPGDRFRAQESADPVEFGVCVTLIADALGVSQPTASRHIDLLRQAGFLTIRRHQKWSYCRRDEAALGDYFDWLRAEISPGSALTEPSRGKGA</sequence>
<dbReference type="InterPro" id="IPR001845">
    <property type="entry name" value="HTH_ArsR_DNA-bd_dom"/>
</dbReference>
<reference evidence="5 6" key="1">
    <citation type="submission" date="2018-08" db="EMBL/GenBank/DDBJ databases">
        <title>Fulvimarina sp. 85, whole genome shotgun sequence.</title>
        <authorList>
            <person name="Tuo L."/>
        </authorList>
    </citation>
    <scope>NUCLEOTIDE SEQUENCE [LARGE SCALE GENOMIC DNA]</scope>
    <source>
        <strain evidence="5 6">85</strain>
    </source>
</reference>
<dbReference type="Proteomes" id="UP000264310">
    <property type="component" value="Unassembled WGS sequence"/>
</dbReference>
<dbReference type="Gene3D" id="1.10.10.10">
    <property type="entry name" value="Winged helix-like DNA-binding domain superfamily/Winged helix DNA-binding domain"/>
    <property type="match status" value="1"/>
</dbReference>
<dbReference type="OrthoDB" id="9790747at2"/>
<keyword evidence="6" id="KW-1185">Reference proteome</keyword>
<name>A0A371X489_9HYPH</name>
<evidence type="ECO:0000256" key="3">
    <source>
        <dbReference type="ARBA" id="ARBA00023163"/>
    </source>
</evidence>
<organism evidence="5 6">
    <name type="scientific">Fulvimarina endophytica</name>
    <dbReference type="NCBI Taxonomy" id="2293836"/>
    <lineage>
        <taxon>Bacteria</taxon>
        <taxon>Pseudomonadati</taxon>
        <taxon>Pseudomonadota</taxon>
        <taxon>Alphaproteobacteria</taxon>
        <taxon>Hyphomicrobiales</taxon>
        <taxon>Aurantimonadaceae</taxon>
        <taxon>Fulvimarina</taxon>
    </lineage>
</organism>
<evidence type="ECO:0000256" key="1">
    <source>
        <dbReference type="ARBA" id="ARBA00023015"/>
    </source>
</evidence>
<dbReference type="InterPro" id="IPR036390">
    <property type="entry name" value="WH_DNA-bd_sf"/>
</dbReference>
<dbReference type="SMART" id="SM00418">
    <property type="entry name" value="HTH_ARSR"/>
    <property type="match status" value="1"/>
</dbReference>
<comment type="caution">
    <text evidence="5">The sequence shown here is derived from an EMBL/GenBank/DDBJ whole genome shotgun (WGS) entry which is preliminary data.</text>
</comment>
<dbReference type="AlphaFoldDB" id="A0A371X489"/>
<dbReference type="GO" id="GO:0003677">
    <property type="term" value="F:DNA binding"/>
    <property type="evidence" value="ECO:0007669"/>
    <property type="project" value="UniProtKB-KW"/>
</dbReference>
<dbReference type="GO" id="GO:0003700">
    <property type="term" value="F:DNA-binding transcription factor activity"/>
    <property type="evidence" value="ECO:0007669"/>
    <property type="project" value="InterPro"/>
</dbReference>
<dbReference type="SUPFAM" id="SSF46785">
    <property type="entry name" value="Winged helix' DNA-binding domain"/>
    <property type="match status" value="1"/>
</dbReference>
<dbReference type="InterPro" id="IPR051081">
    <property type="entry name" value="HTH_MetalResp_TranReg"/>
</dbReference>
<dbReference type="InterPro" id="IPR036388">
    <property type="entry name" value="WH-like_DNA-bd_sf"/>
</dbReference>
<keyword evidence="1" id="KW-0805">Transcription regulation</keyword>
<evidence type="ECO:0000313" key="5">
    <source>
        <dbReference type="EMBL" id="RFC64040.1"/>
    </source>
</evidence>
<evidence type="ECO:0000256" key="2">
    <source>
        <dbReference type="ARBA" id="ARBA00023125"/>
    </source>
</evidence>
<accession>A0A371X489</accession>
<proteinExistence type="predicted"/>
<dbReference type="PROSITE" id="PS50987">
    <property type="entry name" value="HTH_ARSR_2"/>
    <property type="match status" value="1"/>
</dbReference>
<dbReference type="Pfam" id="PF12840">
    <property type="entry name" value="HTH_20"/>
    <property type="match status" value="1"/>
</dbReference>
<dbReference type="PANTHER" id="PTHR33154">
    <property type="entry name" value="TRANSCRIPTIONAL REGULATOR, ARSR FAMILY"/>
    <property type="match status" value="1"/>
</dbReference>
<evidence type="ECO:0000313" key="6">
    <source>
        <dbReference type="Proteomes" id="UP000264310"/>
    </source>
</evidence>
<dbReference type="CDD" id="cd00090">
    <property type="entry name" value="HTH_ARSR"/>
    <property type="match status" value="1"/>
</dbReference>